<evidence type="ECO:0000256" key="1">
    <source>
        <dbReference type="ARBA" id="ARBA00022630"/>
    </source>
</evidence>
<proteinExistence type="predicted"/>
<accession>A0ABT2IDU7</accession>
<keyword evidence="4" id="KW-0503">Monooxygenase</keyword>
<keyword evidence="5" id="KW-1185">Reference proteome</keyword>
<dbReference type="GO" id="GO:0004497">
    <property type="term" value="F:monooxygenase activity"/>
    <property type="evidence" value="ECO:0007669"/>
    <property type="project" value="UniProtKB-KW"/>
</dbReference>
<name>A0ABT2IDU7_9FLAO</name>
<keyword evidence="3" id="KW-0560">Oxidoreductase</keyword>
<keyword evidence="1" id="KW-0285">Flavoprotein</keyword>
<evidence type="ECO:0000256" key="3">
    <source>
        <dbReference type="ARBA" id="ARBA00023002"/>
    </source>
</evidence>
<protein>
    <submittedName>
        <fullName evidence="4">Nitronate monooxygenase</fullName>
    </submittedName>
</protein>
<evidence type="ECO:0000256" key="2">
    <source>
        <dbReference type="ARBA" id="ARBA00022643"/>
    </source>
</evidence>
<dbReference type="CDD" id="cd04730">
    <property type="entry name" value="NPD_like"/>
    <property type="match status" value="1"/>
</dbReference>
<dbReference type="Proteomes" id="UP001142057">
    <property type="component" value="Unassembled WGS sequence"/>
</dbReference>
<reference evidence="4" key="1">
    <citation type="submission" date="2022-08" db="EMBL/GenBank/DDBJ databases">
        <title>Chryseobacterium antibioticum,isolated from the rhizosphere soil of Pyrola in Tibet.</title>
        <authorList>
            <person name="Kan Y."/>
        </authorList>
    </citation>
    <scope>NUCLEOTIDE SEQUENCE</scope>
    <source>
        <strain evidence="4">Pc2-12</strain>
    </source>
</reference>
<dbReference type="SUPFAM" id="SSF51412">
    <property type="entry name" value="Inosine monophosphate dehydrogenase (IMPDH)"/>
    <property type="match status" value="1"/>
</dbReference>
<dbReference type="PANTHER" id="PTHR32332:SF20">
    <property type="entry name" value="2-NITROPROPANE DIOXYGENASE-LIKE PROTEIN"/>
    <property type="match status" value="1"/>
</dbReference>
<keyword evidence="2" id="KW-0288">FMN</keyword>
<organism evidence="4 5">
    <name type="scientific">Chryseobacterium pyrolae</name>
    <dbReference type="NCBI Taxonomy" id="2987481"/>
    <lineage>
        <taxon>Bacteria</taxon>
        <taxon>Pseudomonadati</taxon>
        <taxon>Bacteroidota</taxon>
        <taxon>Flavobacteriia</taxon>
        <taxon>Flavobacteriales</taxon>
        <taxon>Weeksellaceae</taxon>
        <taxon>Chryseobacterium group</taxon>
        <taxon>Chryseobacterium</taxon>
    </lineage>
</organism>
<dbReference type="InterPro" id="IPR013785">
    <property type="entry name" value="Aldolase_TIM"/>
</dbReference>
<dbReference type="InterPro" id="IPR004136">
    <property type="entry name" value="NMO"/>
</dbReference>
<dbReference type="EMBL" id="JANZQH010000002">
    <property type="protein sequence ID" value="MCT2406803.1"/>
    <property type="molecule type" value="Genomic_DNA"/>
</dbReference>
<sequence length="329" mass="35859">MSNFIDFNSAKKLHDMKTGQNRITELFNIQYPIIQAGMIWHSGWKLASAVSNCGGLGIIGAGSMYPDILRENIQKCKMATDKPFGVNVPMLYPNLEEIIQIILEEGVKIVFTSAGNPKTYTETLQKEGIKVAHVVSSTKFAMKCEEAGVDAVVAEGFEAGGHNGRDETTTFCLIPNVKNHISKPLIAAGGIALGSQMKAAMILGADGVQIGSRFAATVEASAHENWKKKITELNEGDTHLTLKELAPVRMVKNKFFGELEDIYQSGRDKEALIASLGRARAKRGMFEGDMEDGELEIGQVSALINDILPVETVFSNLLREFEEAKVPAL</sequence>
<dbReference type="RefSeq" id="WP_259827739.1">
    <property type="nucleotide sequence ID" value="NZ_JANZQH010000002.1"/>
</dbReference>
<evidence type="ECO:0000313" key="5">
    <source>
        <dbReference type="Proteomes" id="UP001142057"/>
    </source>
</evidence>
<dbReference type="PANTHER" id="PTHR32332">
    <property type="entry name" value="2-NITROPROPANE DIOXYGENASE"/>
    <property type="match status" value="1"/>
</dbReference>
<dbReference type="Gene3D" id="3.20.20.70">
    <property type="entry name" value="Aldolase class I"/>
    <property type="match status" value="1"/>
</dbReference>
<gene>
    <name evidence="4" type="ORF">NZD88_04430</name>
</gene>
<dbReference type="Pfam" id="PF03060">
    <property type="entry name" value="NMO"/>
    <property type="match status" value="2"/>
</dbReference>
<comment type="caution">
    <text evidence="4">The sequence shown here is derived from an EMBL/GenBank/DDBJ whole genome shotgun (WGS) entry which is preliminary data.</text>
</comment>
<evidence type="ECO:0000313" key="4">
    <source>
        <dbReference type="EMBL" id="MCT2406803.1"/>
    </source>
</evidence>